<dbReference type="SUPFAM" id="SSF103473">
    <property type="entry name" value="MFS general substrate transporter"/>
    <property type="match status" value="1"/>
</dbReference>
<keyword evidence="6 7" id="KW-0472">Membrane</keyword>
<organism evidence="9 10">
    <name type="scientific">Romboutsia hominis</name>
    <dbReference type="NCBI Taxonomy" id="1507512"/>
    <lineage>
        <taxon>Bacteria</taxon>
        <taxon>Bacillati</taxon>
        <taxon>Bacillota</taxon>
        <taxon>Clostridia</taxon>
        <taxon>Peptostreptococcales</taxon>
        <taxon>Peptostreptococcaceae</taxon>
        <taxon>Romboutsia</taxon>
    </lineage>
</organism>
<feature type="transmembrane region" description="Helical" evidence="7">
    <location>
        <begin position="250"/>
        <end position="272"/>
    </location>
</feature>
<evidence type="ECO:0000259" key="8">
    <source>
        <dbReference type="PROSITE" id="PS50850"/>
    </source>
</evidence>
<feature type="domain" description="Major facilitator superfamily (MFS) profile" evidence="8">
    <location>
        <begin position="8"/>
        <end position="392"/>
    </location>
</feature>
<dbReference type="EMBL" id="LN650648">
    <property type="protein sequence ID" value="CEI72972.1"/>
    <property type="molecule type" value="Genomic_DNA"/>
</dbReference>
<dbReference type="Pfam" id="PF07690">
    <property type="entry name" value="MFS_1"/>
    <property type="match status" value="1"/>
</dbReference>
<evidence type="ECO:0000256" key="3">
    <source>
        <dbReference type="ARBA" id="ARBA00022475"/>
    </source>
</evidence>
<dbReference type="PROSITE" id="PS50850">
    <property type="entry name" value="MFS"/>
    <property type="match status" value="1"/>
</dbReference>
<feature type="transmembrane region" description="Helical" evidence="7">
    <location>
        <begin position="12"/>
        <end position="35"/>
    </location>
</feature>
<feature type="transmembrane region" description="Helical" evidence="7">
    <location>
        <begin position="138"/>
        <end position="160"/>
    </location>
</feature>
<evidence type="ECO:0000256" key="7">
    <source>
        <dbReference type="SAM" id="Phobius"/>
    </source>
</evidence>
<dbReference type="GO" id="GO:0005886">
    <property type="term" value="C:plasma membrane"/>
    <property type="evidence" value="ECO:0007669"/>
    <property type="project" value="UniProtKB-SubCell"/>
</dbReference>
<evidence type="ECO:0000313" key="9">
    <source>
        <dbReference type="EMBL" id="CEI72972.1"/>
    </source>
</evidence>
<dbReference type="Gene3D" id="1.20.1250.20">
    <property type="entry name" value="MFS general substrate transporter like domains"/>
    <property type="match status" value="1"/>
</dbReference>
<keyword evidence="5 7" id="KW-1133">Transmembrane helix</keyword>
<dbReference type="AlphaFoldDB" id="A0A2P2BRN6"/>
<evidence type="ECO:0000313" key="10">
    <source>
        <dbReference type="Proteomes" id="UP000245695"/>
    </source>
</evidence>
<comment type="subcellular location">
    <subcellularLocation>
        <location evidence="1">Cell membrane</location>
        <topology evidence="1">Multi-pass membrane protein</topology>
    </subcellularLocation>
</comment>
<evidence type="ECO:0000256" key="6">
    <source>
        <dbReference type="ARBA" id="ARBA00023136"/>
    </source>
</evidence>
<accession>A0A2P2BRN6</accession>
<dbReference type="CDD" id="cd06173">
    <property type="entry name" value="MFS_MefA_like"/>
    <property type="match status" value="1"/>
</dbReference>
<feature type="transmembrane region" description="Helical" evidence="7">
    <location>
        <begin position="74"/>
        <end position="92"/>
    </location>
</feature>
<keyword evidence="2" id="KW-0813">Transport</keyword>
<keyword evidence="3" id="KW-1003">Cell membrane</keyword>
<dbReference type="PANTHER" id="PTHR43266">
    <property type="entry name" value="MACROLIDE-EFFLUX PROTEIN"/>
    <property type="match status" value="1"/>
</dbReference>
<feature type="transmembrane region" description="Helical" evidence="7">
    <location>
        <begin position="217"/>
        <end position="238"/>
    </location>
</feature>
<feature type="transmembrane region" description="Helical" evidence="7">
    <location>
        <begin position="47"/>
        <end position="67"/>
    </location>
</feature>
<dbReference type="RefSeq" id="WP_166505457.1">
    <property type="nucleotide sequence ID" value="NZ_JAKNTL010000007.1"/>
</dbReference>
<protein>
    <submittedName>
        <fullName evidence="9">Arabinose efflux permease protein</fullName>
    </submittedName>
</protein>
<dbReference type="KEGG" id="rhom:FRIFI_1437"/>
<gene>
    <name evidence="9" type="ORF">FRIFI_1437</name>
</gene>
<name>A0A2P2BRN6_9FIRM</name>
<evidence type="ECO:0000256" key="2">
    <source>
        <dbReference type="ARBA" id="ARBA00022448"/>
    </source>
</evidence>
<dbReference type="GO" id="GO:0022857">
    <property type="term" value="F:transmembrane transporter activity"/>
    <property type="evidence" value="ECO:0007669"/>
    <property type="project" value="InterPro"/>
</dbReference>
<dbReference type="InterPro" id="IPR036259">
    <property type="entry name" value="MFS_trans_sf"/>
</dbReference>
<sequence length="394" mass="43763">MNLIKNKVFLTILITDIIQQMAIWIRNIAIMFFIMDITNSDPLAISSLNFIEFLPMFLLTFIGGIIADKYNPKKLMICGDLFSFISFIILGLAISKGYIIAIFLAVLVSASVTQFSYPASQKYFKEYIDEEYIENAVGINQLLSSGFFVIGPFIGSYFYFNFGIGKTLIILSGLFLVSILLLLTLPNKSFEKIESSGIREDIKLTFKYLNEKEILKLLSKIFLTVAFAMGIANNLDIFLVTERLGLSKEFYQFFSGIAGVGVIVGGGLYLVISKYMNMKILYSLIGVFAITVFFEGYSINPVFTMSLQFIDNILGGILSGYVMALITKVTDQEYLGKINGLTSTLMTLGIMGGTLISGIIMKYSSIVVAFLVASISFLISFIILYKGVNKGLLK</sequence>
<dbReference type="InterPro" id="IPR020846">
    <property type="entry name" value="MFS_dom"/>
</dbReference>
<dbReference type="PANTHER" id="PTHR43266:SF8">
    <property type="entry name" value="MACROLIDE-EFFLUX PROTEIN"/>
    <property type="match status" value="1"/>
</dbReference>
<dbReference type="InterPro" id="IPR011701">
    <property type="entry name" value="MFS"/>
</dbReference>
<evidence type="ECO:0000256" key="5">
    <source>
        <dbReference type="ARBA" id="ARBA00022989"/>
    </source>
</evidence>
<feature type="transmembrane region" description="Helical" evidence="7">
    <location>
        <begin position="166"/>
        <end position="185"/>
    </location>
</feature>
<evidence type="ECO:0000256" key="4">
    <source>
        <dbReference type="ARBA" id="ARBA00022692"/>
    </source>
</evidence>
<proteinExistence type="predicted"/>
<keyword evidence="10" id="KW-1185">Reference proteome</keyword>
<feature type="transmembrane region" description="Helical" evidence="7">
    <location>
        <begin position="305"/>
        <end position="326"/>
    </location>
</feature>
<feature type="transmembrane region" description="Helical" evidence="7">
    <location>
        <begin position="338"/>
        <end position="360"/>
    </location>
</feature>
<feature type="transmembrane region" description="Helical" evidence="7">
    <location>
        <begin position="279"/>
        <end position="299"/>
    </location>
</feature>
<evidence type="ECO:0000256" key="1">
    <source>
        <dbReference type="ARBA" id="ARBA00004651"/>
    </source>
</evidence>
<dbReference type="Proteomes" id="UP000245695">
    <property type="component" value="Chromosome 1"/>
</dbReference>
<keyword evidence="4 7" id="KW-0812">Transmembrane</keyword>
<feature type="transmembrane region" description="Helical" evidence="7">
    <location>
        <begin position="366"/>
        <end position="385"/>
    </location>
</feature>
<reference evidence="9 10" key="1">
    <citation type="submission" date="2014-09" db="EMBL/GenBank/DDBJ databases">
        <authorList>
            <person name="Hornung B.V."/>
        </authorList>
    </citation>
    <scope>NUCLEOTIDE SEQUENCE [LARGE SCALE GENOMIC DNA]</scope>
    <source>
        <strain evidence="9 10">FRIFI</strain>
    </source>
</reference>
<feature type="transmembrane region" description="Helical" evidence="7">
    <location>
        <begin position="98"/>
        <end position="117"/>
    </location>
</feature>